<dbReference type="Pfam" id="PF05190">
    <property type="entry name" value="MutS_IV"/>
    <property type="match status" value="1"/>
</dbReference>
<name>A0ABQ6ACI8_9PROT</name>
<organism evidence="12 13">
    <name type="scientific">Acidocella aquatica</name>
    <dbReference type="NCBI Taxonomy" id="1922313"/>
    <lineage>
        <taxon>Bacteria</taxon>
        <taxon>Pseudomonadati</taxon>
        <taxon>Pseudomonadota</taxon>
        <taxon>Alphaproteobacteria</taxon>
        <taxon>Acetobacterales</taxon>
        <taxon>Acidocellaceae</taxon>
        <taxon>Acidocella</taxon>
    </lineage>
</organism>
<evidence type="ECO:0000256" key="10">
    <source>
        <dbReference type="RuleBase" id="RU003756"/>
    </source>
</evidence>
<dbReference type="PANTHER" id="PTHR11361">
    <property type="entry name" value="DNA MISMATCH REPAIR PROTEIN MUTS FAMILY MEMBER"/>
    <property type="match status" value="1"/>
</dbReference>
<dbReference type="PANTHER" id="PTHR11361:SF34">
    <property type="entry name" value="DNA MISMATCH REPAIR PROTEIN MSH1, MITOCHONDRIAL"/>
    <property type="match status" value="1"/>
</dbReference>
<dbReference type="SUPFAM" id="SSF55271">
    <property type="entry name" value="DNA repair protein MutS, domain I"/>
    <property type="match status" value="1"/>
</dbReference>
<evidence type="ECO:0000256" key="2">
    <source>
        <dbReference type="ARBA" id="ARBA00021982"/>
    </source>
</evidence>
<keyword evidence="7 10" id="KW-0234">DNA repair</keyword>
<dbReference type="InterPro" id="IPR000432">
    <property type="entry name" value="DNA_mismatch_repair_MutS_C"/>
</dbReference>
<evidence type="ECO:0000256" key="7">
    <source>
        <dbReference type="ARBA" id="ARBA00023204"/>
    </source>
</evidence>
<dbReference type="Pfam" id="PF01624">
    <property type="entry name" value="MutS_I"/>
    <property type="match status" value="1"/>
</dbReference>
<dbReference type="SUPFAM" id="SSF53150">
    <property type="entry name" value="DNA repair protein MutS, domain II"/>
    <property type="match status" value="1"/>
</dbReference>
<dbReference type="NCBIfam" id="NF003810">
    <property type="entry name" value="PRK05399.1"/>
    <property type="match status" value="1"/>
</dbReference>
<dbReference type="InterPro" id="IPR045076">
    <property type="entry name" value="MutS"/>
</dbReference>
<evidence type="ECO:0000259" key="11">
    <source>
        <dbReference type="PROSITE" id="PS00486"/>
    </source>
</evidence>
<dbReference type="PIRSF" id="PIRSF037677">
    <property type="entry name" value="DNA_mis_repair_Msh6"/>
    <property type="match status" value="1"/>
</dbReference>
<comment type="caution">
    <text evidence="12">The sequence shown here is derived from an EMBL/GenBank/DDBJ whole genome shotgun (WGS) entry which is preliminary data.</text>
</comment>
<protein>
    <recommendedName>
        <fullName evidence="2 9">DNA mismatch repair protein MutS</fullName>
    </recommendedName>
</protein>
<dbReference type="Gene3D" id="3.40.1170.10">
    <property type="entry name" value="DNA repair protein MutS, domain I"/>
    <property type="match status" value="1"/>
</dbReference>
<comment type="similarity">
    <text evidence="1 10">Belongs to the DNA mismatch repair MutS family.</text>
</comment>
<dbReference type="PROSITE" id="PS00486">
    <property type="entry name" value="DNA_MISMATCH_REPAIR_2"/>
    <property type="match status" value="1"/>
</dbReference>
<evidence type="ECO:0000256" key="6">
    <source>
        <dbReference type="ARBA" id="ARBA00023125"/>
    </source>
</evidence>
<dbReference type="InterPro" id="IPR016151">
    <property type="entry name" value="DNA_mismatch_repair_MutS_N"/>
</dbReference>
<keyword evidence="3 10" id="KW-0547">Nucleotide-binding</keyword>
<reference evidence="13" key="1">
    <citation type="journal article" date="2019" name="Int. J. Syst. Evol. Microbiol.">
        <title>The Global Catalogue of Microorganisms (GCM) 10K type strain sequencing project: providing services to taxonomists for standard genome sequencing and annotation.</title>
        <authorList>
            <consortium name="The Broad Institute Genomics Platform"/>
            <consortium name="The Broad Institute Genome Sequencing Center for Infectious Disease"/>
            <person name="Wu L."/>
            <person name="Ma J."/>
        </authorList>
    </citation>
    <scope>NUCLEOTIDE SEQUENCE [LARGE SCALE GENOMIC DNA]</scope>
    <source>
        <strain evidence="13">NBRC 112502</strain>
    </source>
</reference>
<evidence type="ECO:0000256" key="8">
    <source>
        <dbReference type="ARBA" id="ARBA00024647"/>
    </source>
</evidence>
<dbReference type="Gene3D" id="3.40.50.300">
    <property type="entry name" value="P-loop containing nucleotide triphosphate hydrolases"/>
    <property type="match status" value="1"/>
</dbReference>
<dbReference type="Gene3D" id="6.10.140.430">
    <property type="match status" value="1"/>
</dbReference>
<dbReference type="Gene3D" id="1.10.1420.10">
    <property type="match status" value="2"/>
</dbReference>
<accession>A0ABQ6ACI8</accession>
<dbReference type="InterPro" id="IPR005748">
    <property type="entry name" value="DNA_mismatch_repair_MutS"/>
</dbReference>
<dbReference type="InterPro" id="IPR036678">
    <property type="entry name" value="MutS_con_dom_sf"/>
</dbReference>
<gene>
    <name evidence="12" type="primary">mutS</name>
    <name evidence="12" type="ORF">GCM10010909_26190</name>
</gene>
<dbReference type="SUPFAM" id="SSF48334">
    <property type="entry name" value="DNA repair protein MutS, domain III"/>
    <property type="match status" value="1"/>
</dbReference>
<dbReference type="NCBIfam" id="TIGR01070">
    <property type="entry name" value="mutS1"/>
    <property type="match status" value="1"/>
</dbReference>
<dbReference type="Pfam" id="PF05192">
    <property type="entry name" value="MutS_III"/>
    <property type="match status" value="1"/>
</dbReference>
<keyword evidence="4 10" id="KW-0227">DNA damage</keyword>
<evidence type="ECO:0000256" key="5">
    <source>
        <dbReference type="ARBA" id="ARBA00022840"/>
    </source>
</evidence>
<dbReference type="SMART" id="SM00534">
    <property type="entry name" value="MUTSac"/>
    <property type="match status" value="1"/>
</dbReference>
<dbReference type="InterPro" id="IPR007860">
    <property type="entry name" value="DNA_mmatch_repair_MutS_con_dom"/>
</dbReference>
<comment type="function">
    <text evidence="8">This protein is involved in the repair of mismatches in DNA. It is possible that it carries out the mismatch recognition step. This protein has a weak ATPase activity.</text>
</comment>
<dbReference type="InterPro" id="IPR027417">
    <property type="entry name" value="P-loop_NTPase"/>
</dbReference>
<evidence type="ECO:0000256" key="1">
    <source>
        <dbReference type="ARBA" id="ARBA00006271"/>
    </source>
</evidence>
<sequence>MAQWFAMKAEHEDALLFFRMGDFYELFFADAQAASAALDIALTARGKHQEQPVPMCGVPVSQAEMYLARLIRRGFRVAIVEQMEDPAAAKARGAKGPLSRAVVRLVTPGTLTEESLLEAGRANYLVAIAPGGGRLGVAWADISTGLFETQATDAPGLLAVLGRLDPAEILCAEAVELGPYAARLVAPGRLAMQAPAGAAAARRELARVFNAASLDAFGVFSDAEVLAAGQVLAYIAATQMGAMPRLSHPVPAGEAGQLEMDAATRASLEILSSRGGGEAGSLLAAVKRTVSAPGARLLAAWLAAPLNRLDMLQDRQGAWLALRDAGTAEGMRGVLRGAPDVSRALGRIALGRAAPRDLAAIAAGLSTAERLRPMVPQGGRLLNEAVAALDPAPGLAEVLGRALAEPAPLRLEDGGAIAAGFDPELDAQRALRDNTRQVIAEFQSELAARYGVASLKIRHHAQLGFVIEVPAVAVEKLRENPELILRQGMANGARFTHPELSALDQRIAEAAAQAAVREKIVFAWLVKQVLAQAEALAACAQALALLDVLQSAAALSATNRFCCPELSDDEEFEIKSARHPVVEAALPPGVGFIPNHCTLAPGQRLMLLTGPNMAGKSTYLRQNALAVILAQAGMPVPAEAMRLGLVDRLFSRVGAADDLASGRSTFMVEMIETAAILHQAGPKSFVIVDEIGRGTGTRDGLAIAQAVLEALHNGNRCRAIFATHFHELFQLAEALPRLTPYTMRVKEFKGEVVFMHEVVRGAAQRSWGVHVARLAGVPESVARRAEILLKAAERNVPATSALPLFASVVQEPDDARPDLLKELEALDPDRMSPREALDALYALRQRLSGAGNA</sequence>
<dbReference type="SMART" id="SM00533">
    <property type="entry name" value="MUTSd"/>
    <property type="match status" value="1"/>
</dbReference>
<dbReference type="Pfam" id="PF05188">
    <property type="entry name" value="MutS_II"/>
    <property type="match status" value="1"/>
</dbReference>
<keyword evidence="5" id="KW-0067">ATP-binding</keyword>
<dbReference type="Pfam" id="PF00488">
    <property type="entry name" value="MutS_V"/>
    <property type="match status" value="1"/>
</dbReference>
<dbReference type="InterPro" id="IPR007861">
    <property type="entry name" value="DNA_mismatch_repair_MutS_clamp"/>
</dbReference>
<dbReference type="Gene3D" id="3.30.420.110">
    <property type="entry name" value="MutS, connector domain"/>
    <property type="match status" value="1"/>
</dbReference>
<dbReference type="SUPFAM" id="SSF52540">
    <property type="entry name" value="P-loop containing nucleoside triphosphate hydrolases"/>
    <property type="match status" value="1"/>
</dbReference>
<feature type="domain" description="DNA mismatch repair proteins mutS family" evidence="11">
    <location>
        <begin position="684"/>
        <end position="700"/>
    </location>
</feature>
<evidence type="ECO:0000256" key="3">
    <source>
        <dbReference type="ARBA" id="ARBA00022741"/>
    </source>
</evidence>
<dbReference type="InterPro" id="IPR007696">
    <property type="entry name" value="DNA_mismatch_repair_MutS_core"/>
</dbReference>
<evidence type="ECO:0000256" key="4">
    <source>
        <dbReference type="ARBA" id="ARBA00022763"/>
    </source>
</evidence>
<evidence type="ECO:0000313" key="12">
    <source>
        <dbReference type="EMBL" id="GLR67938.1"/>
    </source>
</evidence>
<keyword evidence="13" id="KW-1185">Reference proteome</keyword>
<dbReference type="InterPro" id="IPR036187">
    <property type="entry name" value="DNA_mismatch_repair_MutS_sf"/>
</dbReference>
<evidence type="ECO:0000256" key="9">
    <source>
        <dbReference type="NCBIfam" id="TIGR01070"/>
    </source>
</evidence>
<dbReference type="InterPro" id="IPR007695">
    <property type="entry name" value="DNA_mismatch_repair_MutS-lik_N"/>
</dbReference>
<keyword evidence="6 10" id="KW-0238">DNA-binding</keyword>
<evidence type="ECO:0000313" key="13">
    <source>
        <dbReference type="Proteomes" id="UP001156641"/>
    </source>
</evidence>
<dbReference type="InterPro" id="IPR017261">
    <property type="entry name" value="DNA_mismatch_repair_MutS/MSH"/>
</dbReference>
<dbReference type="EMBL" id="BSOS01000073">
    <property type="protein sequence ID" value="GLR67938.1"/>
    <property type="molecule type" value="Genomic_DNA"/>
</dbReference>
<dbReference type="Proteomes" id="UP001156641">
    <property type="component" value="Unassembled WGS sequence"/>
</dbReference>
<proteinExistence type="inferred from homology"/>